<evidence type="ECO:0000256" key="1">
    <source>
        <dbReference type="ARBA" id="ARBA00022468"/>
    </source>
</evidence>
<feature type="region of interest" description="Disordered" evidence="4">
    <location>
        <begin position="356"/>
        <end position="414"/>
    </location>
</feature>
<dbReference type="GO" id="GO:0006404">
    <property type="term" value="P:RNA import into nucleus"/>
    <property type="evidence" value="ECO:0007669"/>
    <property type="project" value="EnsemblFungi"/>
</dbReference>
<dbReference type="GO" id="GO:0005634">
    <property type="term" value="C:nucleus"/>
    <property type="evidence" value="ECO:0000318"/>
    <property type="project" value="GO_Central"/>
</dbReference>
<dbReference type="eggNOG" id="KOG1909">
    <property type="taxonomic scope" value="Eukaryota"/>
</dbReference>
<dbReference type="GO" id="GO:0031509">
    <property type="term" value="P:subtelomeric heterochromatin formation"/>
    <property type="evidence" value="ECO:0007669"/>
    <property type="project" value="EnsemblFungi"/>
</dbReference>
<dbReference type="STRING" id="237561.A0A1D8PJD7"/>
<gene>
    <name evidence="5 6" type="primary">RNA1</name>
    <name evidence="6" type="ordered locus">CAALFM_C301990WA</name>
    <name evidence="5" type="ordered locus">orf19.9218</name>
</gene>
<dbReference type="SMART" id="SM00368">
    <property type="entry name" value="LRR_RI"/>
    <property type="match status" value="6"/>
</dbReference>
<dbReference type="GO" id="GO:0051168">
    <property type="term" value="P:nuclear export"/>
    <property type="evidence" value="ECO:0000318"/>
    <property type="project" value="GO_Central"/>
</dbReference>
<keyword evidence="2" id="KW-0433">Leucine-rich repeat</keyword>
<protein>
    <submittedName>
        <fullName evidence="6">GTPase-activating protein</fullName>
    </submittedName>
</protein>
<dbReference type="OrthoDB" id="184583at2759"/>
<dbReference type="GO" id="GO:0006409">
    <property type="term" value="P:tRNA export from nucleus"/>
    <property type="evidence" value="ECO:0007669"/>
    <property type="project" value="EnsemblFungi"/>
</dbReference>
<dbReference type="SMR" id="A0A1D8PJD7"/>
<evidence type="ECO:0000313" key="6">
    <source>
        <dbReference type="EMBL" id="AOW28237.1"/>
    </source>
</evidence>
<dbReference type="CDD" id="cd00116">
    <property type="entry name" value="LRR_RI"/>
    <property type="match status" value="1"/>
</dbReference>
<keyword evidence="1" id="KW-0343">GTPase activation</keyword>
<dbReference type="GO" id="GO:0005096">
    <property type="term" value="F:GTPase activator activity"/>
    <property type="evidence" value="ECO:0000318"/>
    <property type="project" value="GO_Central"/>
</dbReference>
<dbReference type="PANTHER" id="PTHR24113">
    <property type="entry name" value="RAN GTPASE-ACTIVATING PROTEIN 1"/>
    <property type="match status" value="1"/>
</dbReference>
<dbReference type="InterPro" id="IPR032675">
    <property type="entry name" value="LRR_dom_sf"/>
</dbReference>
<dbReference type="RefSeq" id="XP_721726.2">
    <property type="nucleotide sequence ID" value="XM_716633.2"/>
</dbReference>
<dbReference type="InterPro" id="IPR001611">
    <property type="entry name" value="Leu-rich_rpt"/>
</dbReference>
<evidence type="ECO:0000256" key="4">
    <source>
        <dbReference type="SAM" id="MobiDB-lite"/>
    </source>
</evidence>
<reference evidence="6 7" key="3">
    <citation type="journal article" date="2013" name="Genome Biol.">
        <title>Assembly of a phased diploid Candida albicans genome facilitates allele-specific measurements and provides a simple model for repeat and indel structure.</title>
        <authorList>
            <person name="Muzzey D."/>
            <person name="Schwartz K."/>
            <person name="Weissman J.S."/>
            <person name="Sherlock G."/>
        </authorList>
    </citation>
    <scope>NUCLEOTIDE SEQUENCE [LARGE SCALE GENOMIC DNA]</scope>
    <source>
        <strain evidence="7">SC5314 / ATCC MYA-2876</strain>
    </source>
</reference>
<reference evidence="6 7" key="2">
    <citation type="journal article" date="2007" name="Genome Biol.">
        <title>Assembly of the Candida albicans genome into sixteen supercontigs aligned on the eight chromosomes.</title>
        <authorList>
            <person name="van het Hoog M."/>
            <person name="Rast T.J."/>
            <person name="Martchenko M."/>
            <person name="Grindle S."/>
            <person name="Dignard D."/>
            <person name="Hogues H."/>
            <person name="Cuomo C."/>
            <person name="Berriman M."/>
            <person name="Scherer S."/>
            <person name="Magee B.B."/>
            <person name="Whiteway M."/>
            <person name="Chibana H."/>
            <person name="Nantel A."/>
            <person name="Magee P.T."/>
        </authorList>
    </citation>
    <scope>GENOME REANNOTATION</scope>
    <source>
        <strain evidence="7">SC5314 / ATCC MYA-2876</strain>
    </source>
</reference>
<keyword evidence="3" id="KW-0677">Repeat</keyword>
<dbReference type="GO" id="GO:0048471">
    <property type="term" value="C:perinuclear region of cytoplasm"/>
    <property type="evidence" value="ECO:0000318"/>
    <property type="project" value="GO_Central"/>
</dbReference>
<dbReference type="VEuPathDB" id="FungiDB:C3_01990W_A"/>
<dbReference type="GeneID" id="3636595"/>
<dbReference type="InterPro" id="IPR027038">
    <property type="entry name" value="RanGap"/>
</dbReference>
<dbReference type="GO" id="GO:0006611">
    <property type="term" value="P:protein export from nucleus"/>
    <property type="evidence" value="ECO:0007669"/>
    <property type="project" value="EnsemblFungi"/>
</dbReference>
<dbReference type="GO" id="GO:0034399">
    <property type="term" value="C:nuclear periphery"/>
    <property type="evidence" value="ECO:0007669"/>
    <property type="project" value="EnsemblFungi"/>
</dbReference>
<evidence type="ECO:0000256" key="2">
    <source>
        <dbReference type="ARBA" id="ARBA00022614"/>
    </source>
</evidence>
<dbReference type="GO" id="GO:0006606">
    <property type="term" value="P:protein import into nucleus"/>
    <property type="evidence" value="ECO:0007669"/>
    <property type="project" value="EnsemblFungi"/>
</dbReference>
<organism evidence="6 7">
    <name type="scientific">Candida albicans (strain SC5314 / ATCC MYA-2876)</name>
    <name type="common">Yeast</name>
    <dbReference type="NCBI Taxonomy" id="237561"/>
    <lineage>
        <taxon>Eukaryota</taxon>
        <taxon>Fungi</taxon>
        <taxon>Dikarya</taxon>
        <taxon>Ascomycota</taxon>
        <taxon>Saccharomycotina</taxon>
        <taxon>Pichiomycetes</taxon>
        <taxon>Debaryomycetaceae</taxon>
        <taxon>Candida/Lodderomyces clade</taxon>
        <taxon>Candida</taxon>
    </lineage>
</organism>
<dbReference type="CGD" id="CAL0000191775">
    <property type="gene designation" value="RNA1"/>
</dbReference>
<dbReference type="EMBL" id="CP017625">
    <property type="protein sequence ID" value="AOW28237.1"/>
    <property type="molecule type" value="Genomic_DNA"/>
</dbReference>
<dbReference type="AlphaFoldDB" id="A0A1D8PJD7"/>
<name>A0A1D8PJD7_CANAL</name>
<dbReference type="InParanoid" id="A0A1D8PJD7"/>
<dbReference type="GO" id="GO:0000054">
    <property type="term" value="P:ribosomal subunit export from nucleus"/>
    <property type="evidence" value="ECO:0007669"/>
    <property type="project" value="EnsemblFungi"/>
</dbReference>
<accession>A0A1D8PJD7</accession>
<dbReference type="GO" id="GO:0000781">
    <property type="term" value="C:chromosome, telomeric region"/>
    <property type="evidence" value="ECO:0007669"/>
    <property type="project" value="GOC"/>
</dbReference>
<dbReference type="GO" id="GO:0005829">
    <property type="term" value="C:cytosol"/>
    <property type="evidence" value="ECO:0000318"/>
    <property type="project" value="GO_Central"/>
</dbReference>
<proteinExistence type="predicted"/>
<dbReference type="FunCoup" id="A0A1D8PJD7">
    <property type="interactions" value="165"/>
</dbReference>
<dbReference type="GO" id="GO:0031267">
    <property type="term" value="F:small GTPase binding"/>
    <property type="evidence" value="ECO:0000318"/>
    <property type="project" value="GO_Central"/>
</dbReference>
<evidence type="ECO:0000313" key="7">
    <source>
        <dbReference type="Proteomes" id="UP000000559"/>
    </source>
</evidence>
<evidence type="ECO:0000256" key="3">
    <source>
        <dbReference type="ARBA" id="ARBA00022737"/>
    </source>
</evidence>
<keyword evidence="7" id="KW-1185">Reference proteome</keyword>
<dbReference type="Gene3D" id="3.80.10.10">
    <property type="entry name" value="Ribonuclease Inhibitor"/>
    <property type="match status" value="1"/>
</dbReference>
<dbReference type="Proteomes" id="UP000000559">
    <property type="component" value="Chromosome 3"/>
</dbReference>
<evidence type="ECO:0000313" key="5">
    <source>
        <dbReference type="CGD" id="CAL0000191775"/>
    </source>
</evidence>
<dbReference type="Pfam" id="PF13516">
    <property type="entry name" value="LRR_6"/>
    <property type="match status" value="1"/>
</dbReference>
<feature type="compositionally biased region" description="Acidic residues" evidence="4">
    <location>
        <begin position="356"/>
        <end position="389"/>
    </location>
</feature>
<dbReference type="SUPFAM" id="SSF52047">
    <property type="entry name" value="RNI-like"/>
    <property type="match status" value="1"/>
</dbReference>
<dbReference type="PANTHER" id="PTHR24113:SF12">
    <property type="entry name" value="RAN GTPASE-ACTIVATING PROTEIN 1"/>
    <property type="match status" value="1"/>
</dbReference>
<dbReference type="KEGG" id="cal:CAALFM_C301990WA"/>
<sequence>MASVEVELGVTPETTYSISGKQLKFDSESDIAPYIKELTEKENVKKVDFSGNTIGIEASKALSEALLKHKDTIVEINFSDLYTGRLNTEIPQSLEYLLPALSKLPNLKLINLSDNAFGLQTIDPIEAYLAKAVSIEHLILSNNGMGPFAGSRIGGSLFKLAKAKKAEGKESLKTFICGRNRLENGSVNYLSVGLRNHKDLEVVRLYQNGIRPAGISKLVEQGLSNNKKLKVLDLQDNTITTRGAIHIAESLSNWPLLVELNLNDSLLKNKGSLKLVEAFHAGDEKPQLITLKLQYNELETDSLRVLADAIASKLPQLKFLELNGNRFEEDSEHIDKINGIFEERGYGEIDELDELEELDSEEEEDDEDDEGEDDTLEEDLDLTQLEEELAGVSLEDKDGNVDEIAEELSKTHIK</sequence>
<reference evidence="6 7" key="1">
    <citation type="journal article" date="2004" name="Proc. Natl. Acad. Sci. U.S.A.">
        <title>The diploid genome sequence of Candida albicans.</title>
        <authorList>
            <person name="Jones T."/>
            <person name="Federspiel N.A."/>
            <person name="Chibana H."/>
            <person name="Dungan J."/>
            <person name="Kalman S."/>
            <person name="Magee B.B."/>
            <person name="Newport G."/>
            <person name="Thorstenson Y.R."/>
            <person name="Agabian N."/>
            <person name="Magee P.T."/>
            <person name="Davis R.W."/>
            <person name="Scherer S."/>
        </authorList>
    </citation>
    <scope>NUCLEOTIDE SEQUENCE [LARGE SCALE GENOMIC DNA]</scope>
    <source>
        <strain evidence="7">SC5314 / ATCC MYA-2876</strain>
    </source>
</reference>